<name>A0A1L9P0D2_9RHOB</name>
<keyword evidence="3" id="KW-1185">Reference proteome</keyword>
<dbReference type="STRING" id="696762.PFRI_07130"/>
<gene>
    <name evidence="2" type="ORF">PFRI_07130</name>
</gene>
<protein>
    <submittedName>
        <fullName evidence="2">Uncharacterized protein</fullName>
    </submittedName>
</protein>
<evidence type="ECO:0000313" key="2">
    <source>
        <dbReference type="EMBL" id="OJI95005.1"/>
    </source>
</evidence>
<feature type="region of interest" description="Disordered" evidence="1">
    <location>
        <begin position="126"/>
        <end position="150"/>
    </location>
</feature>
<evidence type="ECO:0000313" key="3">
    <source>
        <dbReference type="Proteomes" id="UP000184514"/>
    </source>
</evidence>
<proteinExistence type="predicted"/>
<comment type="caution">
    <text evidence="2">The sequence shown here is derived from an EMBL/GenBank/DDBJ whole genome shotgun (WGS) entry which is preliminary data.</text>
</comment>
<organism evidence="2 3">
    <name type="scientific">Planktotalea frisia</name>
    <dbReference type="NCBI Taxonomy" id="696762"/>
    <lineage>
        <taxon>Bacteria</taxon>
        <taxon>Pseudomonadati</taxon>
        <taxon>Pseudomonadota</taxon>
        <taxon>Alphaproteobacteria</taxon>
        <taxon>Rhodobacterales</taxon>
        <taxon>Paracoccaceae</taxon>
        <taxon>Planktotalea</taxon>
    </lineage>
</organism>
<reference evidence="2 3" key="1">
    <citation type="submission" date="2016-10" db="EMBL/GenBank/DDBJ databases">
        <title>Genome sequence of Planktotalea frisia SH6-1.</title>
        <authorList>
            <person name="Poehlein A."/>
            <person name="Bakenhus I."/>
            <person name="Voget S."/>
            <person name="Brinkhoff T."/>
            <person name="Simon M."/>
        </authorList>
    </citation>
    <scope>NUCLEOTIDE SEQUENCE [LARGE SCALE GENOMIC DNA]</scope>
    <source>
        <strain evidence="2 3">SH6-1</strain>
    </source>
</reference>
<dbReference type="EMBL" id="MLCB01000064">
    <property type="protein sequence ID" value="OJI95005.1"/>
    <property type="molecule type" value="Genomic_DNA"/>
</dbReference>
<dbReference type="Proteomes" id="UP000184514">
    <property type="component" value="Unassembled WGS sequence"/>
</dbReference>
<accession>A0A1L9P0D2</accession>
<dbReference type="AlphaFoldDB" id="A0A1L9P0D2"/>
<sequence>MVTPLNRIWHTKKCTECMSDFPVHKDWQTQPSQCGPCRLIAQKYVDAVEYLLKESASNASRETRQALLELVQEAGAIYQKKKLDGEDPRRAWHSVERKLAHTIWSDKNLRKLVLLTIKELKFQARGDARADKRNQNRSARLLNGTRRWSG</sequence>
<evidence type="ECO:0000256" key="1">
    <source>
        <dbReference type="SAM" id="MobiDB-lite"/>
    </source>
</evidence>